<gene>
    <name evidence="10" type="ORF">SNE40_015064</name>
</gene>
<dbReference type="InterPro" id="IPR011011">
    <property type="entry name" value="Znf_FYVE_PHD"/>
</dbReference>
<dbReference type="SUPFAM" id="SSF54001">
    <property type="entry name" value="Cysteine proteinases"/>
    <property type="match status" value="1"/>
</dbReference>
<dbReference type="SUPFAM" id="SSF57903">
    <property type="entry name" value="FYVE/PHD zinc finger"/>
    <property type="match status" value="1"/>
</dbReference>
<accession>A0AAN8JJ64</accession>
<protein>
    <submittedName>
        <fullName evidence="10">Uncharacterized protein</fullName>
    </submittedName>
</protein>
<dbReference type="InterPro" id="IPR038765">
    <property type="entry name" value="Papain-like_cys_pep_sf"/>
</dbReference>
<keyword evidence="3" id="KW-0862">Zinc</keyword>
<dbReference type="GO" id="GO:0008270">
    <property type="term" value="F:zinc ion binding"/>
    <property type="evidence" value="ECO:0007669"/>
    <property type="project" value="UniProtKB-KW"/>
</dbReference>
<dbReference type="InterPro" id="IPR013083">
    <property type="entry name" value="Znf_RING/FYVE/PHD"/>
</dbReference>
<evidence type="ECO:0000259" key="9">
    <source>
        <dbReference type="PROSITE" id="PS50966"/>
    </source>
</evidence>
<dbReference type="InterPro" id="IPR000679">
    <property type="entry name" value="Znf_GATA"/>
</dbReference>
<dbReference type="InterPro" id="IPR007527">
    <property type="entry name" value="Znf_SWIM"/>
</dbReference>
<evidence type="ECO:0000256" key="2">
    <source>
        <dbReference type="ARBA" id="ARBA00022771"/>
    </source>
</evidence>
<dbReference type="Proteomes" id="UP001347796">
    <property type="component" value="Unassembled WGS sequence"/>
</dbReference>
<dbReference type="PROSITE" id="PS50114">
    <property type="entry name" value="GATA_ZN_FINGER_2"/>
    <property type="match status" value="1"/>
</dbReference>
<dbReference type="GO" id="GO:0006355">
    <property type="term" value="P:regulation of DNA-templated transcription"/>
    <property type="evidence" value="ECO:0007669"/>
    <property type="project" value="InterPro"/>
</dbReference>
<dbReference type="Gene3D" id="3.40.395.10">
    <property type="entry name" value="Adenoviral Proteinase, Chain A"/>
    <property type="match status" value="1"/>
</dbReference>
<evidence type="ECO:0000259" key="8">
    <source>
        <dbReference type="PROSITE" id="PS50114"/>
    </source>
</evidence>
<dbReference type="PROSITE" id="PS50016">
    <property type="entry name" value="ZF_PHD_2"/>
    <property type="match status" value="1"/>
</dbReference>
<evidence type="ECO:0000256" key="3">
    <source>
        <dbReference type="ARBA" id="ARBA00022833"/>
    </source>
</evidence>
<evidence type="ECO:0000313" key="10">
    <source>
        <dbReference type="EMBL" id="KAK6176838.1"/>
    </source>
</evidence>
<evidence type="ECO:0000256" key="5">
    <source>
        <dbReference type="PROSITE-ProRule" id="PRU00094"/>
    </source>
</evidence>
<sequence>MALQNSSSRINLSLPNKTLPVVICRLYDIKRNAAHIKLSKCEDSKYMPPIKDLDEIIRLLNTGNDKDFYVDLPYGNFSFEEIKLFQDFYIAKSLRQELENENKYILNWQPLFTPIDNINLEQVVEFKNILQNNPNSFKPKIPGNYQLPVSELNTLLCDRWLSDSVIDKIIELLKDCISDSDYVGYLNSIHDLKNTGSRLYTKHPNITKFVFVLCVKSLTHSSTGETITYLAGKDINIDTGEQIINGNHFSFCVYDVVINKVIYIDTLGLALPDSLMFNLNNFISGYNSSLLDNLSMAEIQIAHSPNLNGHPHNACEEMCYLYPKQSCGSVCGPSVILGITVLLLRQDIFKFLLSTTYQQANDINITNEVQAFKHFIPDFSLHSKSIRFAIISWLITGHININNILQKSDEEISLHINNNDINIIEQNIDSDDDFVPVGFKPKILKTKGKQTLPCNSNKTKSKENVTTTSKDISNSCINDYVTGAPLIVFSKKSSSLILKYKLKSTHRYLSKSFKCSHSGKEDSYTMNQIQEFISSEGALSWVENKIKSDTNKQSLDLTLTPELQTIFGRQPFVYYCKQSNKLKLQCFLKTGNFITKSFPCTAERLGDPEAIKNIRSFFYSRAVYDWVKSKDDPMWKECGEVTVGTNTNNYFDKFGFDFTKDLQIASGVTSTYQTKNTMKVSVTENDNWGKTHRFDEIYQLTGDTYSDKNVPVVTMYIKCASKSNICKTKCHNAFIKDISGFNGDEISCPGCDTLISCIKSKCTNCTVETSPHWSLIDGKAYCNACYRYFYKHKIMRPVELMLTSTSKKVSQINYEHFNCGWEIKLKIFSNNLNVWKIYEKNSNNNFHPSDLKSEKSRPTLSTRDFWDQQRIYVRTTPKQILSATNIQSNLHVSGNITYGNKDANFNLRQISNRVQLVDRHDVKLSLKNQDEIPLPGSDWRNTEKLLEANYESVLLFQRGNDNLNRDYHIIFATQESLSFLRKLGNFIGMDVKHDFMAARFKTTCFTFCDEMNTGRAAAFAICNRETQSAHALSLKLLLANVPCNDPNCDHPSELFIFDDMNGFFTIKPCALSHPFKPNIQHDKDSATRSAVDQIGLISILCNFHSLQAFRRNIVENPQSKLFLRPLETGFKCVMRAWDQESRVILINNYLHFIQDIIPNNMMSTSSKNDLINYLNKYWYCSLWSKSFTAEQMYLANPSERRNPLILTDNVTERKFLDIDSTYLNSQLNRLMFSFVQKSLHRILPDDNNSCKRTLSTDSLFRKGKIINKPLERTICDRALNLVLKGSVYKIDLEEGWALIRSESHSCSTSDASSVQDNYFTGGQISDTNHVFDIGEQFPPSQIKKSIFDTAKSVDNDHSYNVISKCKNIISQLDVQVTQIMHDHLFDLLPIEFQNVMESYSHIVNLTLGVCSCTAFIIKGQPYLCKHLYACLAIKHNISTIDTLLHQGQLFFPSLVNVSNLNTGSSANVSIDDPLIALQLMSHKAEEKEIDNAKSGKILSVLHDQSHTRISRPKGNLATRLPHNQGNRRLGDCVKDPKYDLLLPVPSQNLSDGIQDPYKPNVVFPDNSKERHGGRKRIPIASRGINFDKVVQQAMVSLGITLKSSEQDSVKVTDTDTQNIDINNDVPDICIDTKSKTANKIAIDSSQAECVKPITCFTCIQLNQKPPYTCKTQTELLKHISISHNLRLLTCTKCFSDSGSIIQFENENQLKKHSRISHSKLKLKKRPMAEKDSETTLIAHIPNIADNSCTKIRKIAENDCKRNLCALNNATDQELEDIVKSKGKPGLRNLAKAKFEKISRKTPTASEFLSKEKKSKDLFSCSVCNLECSYDPPTIFCNKCEYWFHWHCVSIISEPLEEEWFCLECLQKC</sequence>
<dbReference type="PROSITE" id="PS50966">
    <property type="entry name" value="ZF_SWIM"/>
    <property type="match status" value="1"/>
</dbReference>
<dbReference type="GO" id="GO:0043565">
    <property type="term" value="F:sequence-specific DNA binding"/>
    <property type="evidence" value="ECO:0007669"/>
    <property type="project" value="InterPro"/>
</dbReference>
<feature type="domain" description="GATA-type" evidence="8">
    <location>
        <begin position="761"/>
        <end position="808"/>
    </location>
</feature>
<proteinExistence type="predicted"/>
<feature type="region of interest" description="Disordered" evidence="6">
    <location>
        <begin position="1553"/>
        <end position="1573"/>
    </location>
</feature>
<evidence type="ECO:0000313" key="11">
    <source>
        <dbReference type="Proteomes" id="UP001347796"/>
    </source>
</evidence>
<feature type="domain" description="SWIM-type" evidence="9">
    <location>
        <begin position="1401"/>
        <end position="1435"/>
    </location>
</feature>
<keyword evidence="2 5" id="KW-0863">Zinc-finger</keyword>
<evidence type="ECO:0000259" key="7">
    <source>
        <dbReference type="PROSITE" id="PS50016"/>
    </source>
</evidence>
<reference evidence="10 11" key="1">
    <citation type="submission" date="2024-01" db="EMBL/GenBank/DDBJ databases">
        <title>The genome of the rayed Mediterranean limpet Patella caerulea (Linnaeus, 1758).</title>
        <authorList>
            <person name="Anh-Thu Weber A."/>
            <person name="Halstead-Nussloch G."/>
        </authorList>
    </citation>
    <scope>NUCLEOTIDE SEQUENCE [LARGE SCALE GENOMIC DNA]</scope>
    <source>
        <strain evidence="10">AATW-2023a</strain>
        <tissue evidence="10">Whole specimen</tissue>
    </source>
</reference>
<dbReference type="Gene3D" id="3.30.50.10">
    <property type="entry name" value="Erythroid Transcription Factor GATA-1, subunit A"/>
    <property type="match status" value="1"/>
</dbReference>
<dbReference type="EMBL" id="JAZGQO010000010">
    <property type="protein sequence ID" value="KAK6176838.1"/>
    <property type="molecule type" value="Genomic_DNA"/>
</dbReference>
<dbReference type="SMART" id="SM00249">
    <property type="entry name" value="PHD"/>
    <property type="match status" value="1"/>
</dbReference>
<evidence type="ECO:0000256" key="6">
    <source>
        <dbReference type="SAM" id="MobiDB-lite"/>
    </source>
</evidence>
<dbReference type="SUPFAM" id="SSF57716">
    <property type="entry name" value="Glucocorticoid receptor-like (DNA-binding domain)"/>
    <property type="match status" value="1"/>
</dbReference>
<feature type="domain" description="PHD-type" evidence="7">
    <location>
        <begin position="1817"/>
        <end position="1867"/>
    </location>
</feature>
<keyword evidence="4" id="KW-0539">Nucleus</keyword>
<dbReference type="Gene3D" id="3.30.40.10">
    <property type="entry name" value="Zinc/RING finger domain, C3HC4 (zinc finger)"/>
    <property type="match status" value="1"/>
</dbReference>
<evidence type="ECO:0000256" key="1">
    <source>
        <dbReference type="ARBA" id="ARBA00022723"/>
    </source>
</evidence>
<dbReference type="InterPro" id="IPR001965">
    <property type="entry name" value="Znf_PHD"/>
</dbReference>
<dbReference type="PROSITE" id="PS01359">
    <property type="entry name" value="ZF_PHD_1"/>
    <property type="match status" value="1"/>
</dbReference>
<keyword evidence="11" id="KW-1185">Reference proteome</keyword>
<comment type="caution">
    <text evidence="10">The sequence shown here is derived from an EMBL/GenBank/DDBJ whole genome shotgun (WGS) entry which is preliminary data.</text>
</comment>
<dbReference type="InterPro" id="IPR019786">
    <property type="entry name" value="Zinc_finger_PHD-type_CS"/>
</dbReference>
<dbReference type="InterPro" id="IPR013088">
    <property type="entry name" value="Znf_NHR/GATA"/>
</dbReference>
<organism evidence="10 11">
    <name type="scientific">Patella caerulea</name>
    <name type="common">Rayed Mediterranean limpet</name>
    <dbReference type="NCBI Taxonomy" id="87958"/>
    <lineage>
        <taxon>Eukaryota</taxon>
        <taxon>Metazoa</taxon>
        <taxon>Spiralia</taxon>
        <taxon>Lophotrochozoa</taxon>
        <taxon>Mollusca</taxon>
        <taxon>Gastropoda</taxon>
        <taxon>Patellogastropoda</taxon>
        <taxon>Patelloidea</taxon>
        <taxon>Patellidae</taxon>
        <taxon>Patella</taxon>
    </lineage>
</organism>
<keyword evidence="1" id="KW-0479">Metal-binding</keyword>
<name>A0AAN8JJ64_PATCE</name>
<dbReference type="InterPro" id="IPR019787">
    <property type="entry name" value="Znf_PHD-finger"/>
</dbReference>
<evidence type="ECO:0000256" key="4">
    <source>
        <dbReference type="ARBA" id="ARBA00023242"/>
    </source>
</evidence>